<dbReference type="Proteomes" id="UP000018144">
    <property type="component" value="Unassembled WGS sequence"/>
</dbReference>
<organism evidence="9 10">
    <name type="scientific">Pyronema omphalodes (strain CBS 100304)</name>
    <name type="common">Pyronema confluens</name>
    <dbReference type="NCBI Taxonomy" id="1076935"/>
    <lineage>
        <taxon>Eukaryota</taxon>
        <taxon>Fungi</taxon>
        <taxon>Dikarya</taxon>
        <taxon>Ascomycota</taxon>
        <taxon>Pezizomycotina</taxon>
        <taxon>Pezizomycetes</taxon>
        <taxon>Pezizales</taxon>
        <taxon>Pyronemataceae</taxon>
        <taxon>Pyronema</taxon>
    </lineage>
</organism>
<feature type="transmembrane region" description="Helical" evidence="7">
    <location>
        <begin position="206"/>
        <end position="224"/>
    </location>
</feature>
<feature type="transmembrane region" description="Helical" evidence="7">
    <location>
        <begin position="244"/>
        <end position="267"/>
    </location>
</feature>
<evidence type="ECO:0000259" key="8">
    <source>
        <dbReference type="Pfam" id="PF20684"/>
    </source>
</evidence>
<dbReference type="EMBL" id="HF935428">
    <property type="protein sequence ID" value="CCX30229.1"/>
    <property type="molecule type" value="Genomic_DNA"/>
</dbReference>
<keyword evidence="3 7" id="KW-1133">Transmembrane helix</keyword>
<comment type="similarity">
    <text evidence="5">Belongs to the SAT4 family.</text>
</comment>
<feature type="compositionally biased region" description="Polar residues" evidence="6">
    <location>
        <begin position="285"/>
        <end position="297"/>
    </location>
</feature>
<gene>
    <name evidence="9" type="ORF">PCON_08331</name>
</gene>
<evidence type="ECO:0000256" key="6">
    <source>
        <dbReference type="SAM" id="MobiDB-lite"/>
    </source>
</evidence>
<evidence type="ECO:0000313" key="10">
    <source>
        <dbReference type="Proteomes" id="UP000018144"/>
    </source>
</evidence>
<feature type="compositionally biased region" description="Basic and acidic residues" evidence="6">
    <location>
        <begin position="356"/>
        <end position="365"/>
    </location>
</feature>
<name>U4LDP5_PYROM</name>
<feature type="domain" description="Rhodopsin" evidence="8">
    <location>
        <begin position="26"/>
        <end position="268"/>
    </location>
</feature>
<evidence type="ECO:0000256" key="7">
    <source>
        <dbReference type="SAM" id="Phobius"/>
    </source>
</evidence>
<evidence type="ECO:0000313" key="9">
    <source>
        <dbReference type="EMBL" id="CCX30229.1"/>
    </source>
</evidence>
<dbReference type="InterPro" id="IPR049326">
    <property type="entry name" value="Rhodopsin_dom_fungi"/>
</dbReference>
<protein>
    <recommendedName>
        <fullName evidence="8">Rhodopsin domain-containing protein</fullName>
    </recommendedName>
</protein>
<dbReference type="Pfam" id="PF20684">
    <property type="entry name" value="Fung_rhodopsin"/>
    <property type="match status" value="1"/>
</dbReference>
<feature type="transmembrane region" description="Helical" evidence="7">
    <location>
        <begin position="86"/>
        <end position="110"/>
    </location>
</feature>
<feature type="transmembrane region" description="Helical" evidence="7">
    <location>
        <begin position="171"/>
        <end position="194"/>
    </location>
</feature>
<dbReference type="GO" id="GO:0016020">
    <property type="term" value="C:membrane"/>
    <property type="evidence" value="ECO:0007669"/>
    <property type="project" value="UniProtKB-SubCell"/>
</dbReference>
<dbReference type="PANTHER" id="PTHR33048:SF96">
    <property type="entry name" value="INTEGRAL MEMBRANE PROTEIN"/>
    <property type="match status" value="1"/>
</dbReference>
<sequence>MTENRGPQVAGVAGFFLGLSTIATILRCYCRIALVKSFGADDYLAVIAQIFFMFFCGFAIAGVAYGTGQHAWDIKPPTNIPIGLKWWWACEPVYVLSNMALKFSIGIFLLRVAVDKTQRAIIHVVMAVSGLMCTYFFFLFVFQCWPVAYFWGQYTGMKGHCIDPSITVKSVYAYSAVSCWSDWTFSILPAFIVWKLNMNQRTKFSVFMILALCAVASTATIVRFPYIEGMSNYADFLYATTDVAIWSLAETGIGITACCAATLRPLFRTFLSRSRLFGKSTNSKEASTGWRYSSNPSRGGYLRRTGRDTEEEIDLRDDVAKNGIVTTVVGGRGSHEHDVEMGAHHDGKIAVSKDVHVKESSREWDGSQTNLNDASSVGSEEVASWAGDKARRA</sequence>
<feature type="region of interest" description="Disordered" evidence="6">
    <location>
        <begin position="285"/>
        <end position="307"/>
    </location>
</feature>
<feature type="region of interest" description="Disordered" evidence="6">
    <location>
        <begin position="356"/>
        <end position="393"/>
    </location>
</feature>
<evidence type="ECO:0000256" key="1">
    <source>
        <dbReference type="ARBA" id="ARBA00004141"/>
    </source>
</evidence>
<proteinExistence type="inferred from homology"/>
<evidence type="ECO:0000256" key="5">
    <source>
        <dbReference type="ARBA" id="ARBA00038359"/>
    </source>
</evidence>
<keyword evidence="4 7" id="KW-0472">Membrane</keyword>
<evidence type="ECO:0000256" key="4">
    <source>
        <dbReference type="ARBA" id="ARBA00023136"/>
    </source>
</evidence>
<dbReference type="AlphaFoldDB" id="U4LDP5"/>
<feature type="compositionally biased region" description="Polar residues" evidence="6">
    <location>
        <begin position="366"/>
        <end position="378"/>
    </location>
</feature>
<keyword evidence="10" id="KW-1185">Reference proteome</keyword>
<comment type="subcellular location">
    <subcellularLocation>
        <location evidence="1">Membrane</location>
        <topology evidence="1">Multi-pass membrane protein</topology>
    </subcellularLocation>
</comment>
<dbReference type="eggNOG" id="ENOG502R8GX">
    <property type="taxonomic scope" value="Eukaryota"/>
</dbReference>
<dbReference type="OMA" id="IWSTCET"/>
<evidence type="ECO:0000256" key="2">
    <source>
        <dbReference type="ARBA" id="ARBA00022692"/>
    </source>
</evidence>
<feature type="transmembrane region" description="Helical" evidence="7">
    <location>
        <begin position="122"/>
        <end position="151"/>
    </location>
</feature>
<feature type="transmembrane region" description="Helical" evidence="7">
    <location>
        <begin position="42"/>
        <end position="66"/>
    </location>
</feature>
<accession>U4LDP5</accession>
<dbReference type="PANTHER" id="PTHR33048">
    <property type="entry name" value="PTH11-LIKE INTEGRAL MEMBRANE PROTEIN (AFU_ORTHOLOGUE AFUA_5G11245)"/>
    <property type="match status" value="1"/>
</dbReference>
<feature type="transmembrane region" description="Helical" evidence="7">
    <location>
        <begin position="12"/>
        <end position="30"/>
    </location>
</feature>
<dbReference type="InterPro" id="IPR052337">
    <property type="entry name" value="SAT4-like"/>
</dbReference>
<evidence type="ECO:0000256" key="3">
    <source>
        <dbReference type="ARBA" id="ARBA00022989"/>
    </source>
</evidence>
<keyword evidence="2 7" id="KW-0812">Transmembrane</keyword>
<reference evidence="9 10" key="1">
    <citation type="journal article" date="2013" name="PLoS Genet.">
        <title>The genome and development-dependent transcriptomes of Pyronema confluens: a window into fungal evolution.</title>
        <authorList>
            <person name="Traeger S."/>
            <person name="Altegoer F."/>
            <person name="Freitag M."/>
            <person name="Gabaldon T."/>
            <person name="Kempken F."/>
            <person name="Kumar A."/>
            <person name="Marcet-Houben M."/>
            <person name="Poggeler S."/>
            <person name="Stajich J.E."/>
            <person name="Nowrousian M."/>
        </authorList>
    </citation>
    <scope>NUCLEOTIDE SEQUENCE [LARGE SCALE GENOMIC DNA]</scope>
    <source>
        <strain evidence="10">CBS 100304</strain>
        <tissue evidence="9">Vegetative mycelium</tissue>
    </source>
</reference>
<dbReference type="OrthoDB" id="3936451at2759"/>